<gene>
    <name evidence="9" type="ORF">scyTo_0017322</name>
</gene>
<feature type="transmembrane region" description="Helical" evidence="8">
    <location>
        <begin position="165"/>
        <end position="187"/>
    </location>
</feature>
<evidence type="ECO:0000256" key="2">
    <source>
        <dbReference type="ARBA" id="ARBA00022427"/>
    </source>
</evidence>
<dbReference type="GO" id="GO:0005198">
    <property type="term" value="F:structural molecule activity"/>
    <property type="evidence" value="ECO:0007669"/>
    <property type="project" value="InterPro"/>
</dbReference>
<evidence type="ECO:0000256" key="6">
    <source>
        <dbReference type="ARBA" id="ARBA00022989"/>
    </source>
</evidence>
<dbReference type="Pfam" id="PF00822">
    <property type="entry name" value="PMP22_Claudin"/>
    <property type="match status" value="1"/>
</dbReference>
<dbReference type="OrthoDB" id="8819159at2759"/>
<keyword evidence="7 8" id="KW-0472">Membrane</keyword>
<dbReference type="PRINTS" id="PR01077">
    <property type="entry name" value="CLAUDIN"/>
</dbReference>
<name>A0A401PQ74_SCYTO</name>
<keyword evidence="4 8" id="KW-0812">Transmembrane</keyword>
<dbReference type="GO" id="GO:0005923">
    <property type="term" value="C:bicellular tight junction"/>
    <property type="evidence" value="ECO:0007669"/>
    <property type="project" value="UniProtKB-SubCell"/>
</dbReference>
<keyword evidence="10" id="KW-1185">Reference proteome</keyword>
<sequence>MVNSALQISSLILAVIGLVGTCAVTGLPQWRVTAFIGEKLVVFENRWEGLWMNCVRHANIRMQCKVYDSFLVLSSELQAGRALMCVAVALAFLSNLLAGLGMNCTRGLIESEQAKRRVLVGAGAMLILTGIIVLIPVSWVGSTIIRNFYDPLVPLALKHELGEALYIGWATAAFLIAAGAIFCCSCLGGEEKSYSYRPAQDVKYSPKQSTKKVPSMYSKSEFV</sequence>
<dbReference type="InterPro" id="IPR017974">
    <property type="entry name" value="Claudin_CS"/>
</dbReference>
<keyword evidence="3 8" id="KW-1003">Cell membrane</keyword>
<comment type="caution">
    <text evidence="8">Lacks conserved residue(s) required for the propagation of feature annotation.</text>
</comment>
<accession>A0A401PQ74</accession>
<dbReference type="GO" id="GO:0005886">
    <property type="term" value="C:plasma membrane"/>
    <property type="evidence" value="ECO:0007669"/>
    <property type="project" value="UniProtKB-SubCell"/>
</dbReference>
<feature type="transmembrane region" description="Helical" evidence="8">
    <location>
        <begin position="118"/>
        <end position="145"/>
    </location>
</feature>
<evidence type="ECO:0000256" key="5">
    <source>
        <dbReference type="ARBA" id="ARBA00022949"/>
    </source>
</evidence>
<organism evidence="9 10">
    <name type="scientific">Scyliorhinus torazame</name>
    <name type="common">Cloudy catshark</name>
    <name type="synonym">Catulus torazame</name>
    <dbReference type="NCBI Taxonomy" id="75743"/>
    <lineage>
        <taxon>Eukaryota</taxon>
        <taxon>Metazoa</taxon>
        <taxon>Chordata</taxon>
        <taxon>Craniata</taxon>
        <taxon>Vertebrata</taxon>
        <taxon>Chondrichthyes</taxon>
        <taxon>Elasmobranchii</taxon>
        <taxon>Galeomorphii</taxon>
        <taxon>Galeoidea</taxon>
        <taxon>Carcharhiniformes</taxon>
        <taxon>Scyliorhinidae</taxon>
        <taxon>Scyliorhinus</taxon>
    </lineage>
</organism>
<evidence type="ECO:0000313" key="10">
    <source>
        <dbReference type="Proteomes" id="UP000288216"/>
    </source>
</evidence>
<evidence type="ECO:0000256" key="4">
    <source>
        <dbReference type="ARBA" id="ARBA00022692"/>
    </source>
</evidence>
<reference evidence="9 10" key="1">
    <citation type="journal article" date="2018" name="Nat. Ecol. Evol.">
        <title>Shark genomes provide insights into elasmobranch evolution and the origin of vertebrates.</title>
        <authorList>
            <person name="Hara Y"/>
            <person name="Yamaguchi K"/>
            <person name="Onimaru K"/>
            <person name="Kadota M"/>
            <person name="Koyanagi M"/>
            <person name="Keeley SD"/>
            <person name="Tatsumi K"/>
            <person name="Tanaka K"/>
            <person name="Motone F"/>
            <person name="Kageyama Y"/>
            <person name="Nozu R"/>
            <person name="Adachi N"/>
            <person name="Nishimura O"/>
            <person name="Nakagawa R"/>
            <person name="Tanegashima C"/>
            <person name="Kiyatake I"/>
            <person name="Matsumoto R"/>
            <person name="Murakumo K"/>
            <person name="Nishida K"/>
            <person name="Terakita A"/>
            <person name="Kuratani S"/>
            <person name="Sato K"/>
            <person name="Hyodo S Kuraku.S."/>
        </authorList>
    </citation>
    <scope>NUCLEOTIDE SEQUENCE [LARGE SCALE GENOMIC DNA]</scope>
</reference>
<comment type="caution">
    <text evidence="9">The sequence shown here is derived from an EMBL/GenBank/DDBJ whole genome shotgun (WGS) entry which is preliminary data.</text>
</comment>
<dbReference type="EMBL" id="BFAA01011160">
    <property type="protein sequence ID" value="GCB75268.1"/>
    <property type="molecule type" value="Genomic_DNA"/>
</dbReference>
<evidence type="ECO:0000256" key="3">
    <source>
        <dbReference type="ARBA" id="ARBA00022475"/>
    </source>
</evidence>
<comment type="function">
    <text evidence="8">Claudins function as major constituents of the tight junction complexes that regulate the permeability of epithelia.</text>
</comment>
<dbReference type="STRING" id="75743.A0A401PQ74"/>
<dbReference type="PROSITE" id="PS01346">
    <property type="entry name" value="CLAUDIN"/>
    <property type="match status" value="1"/>
</dbReference>
<keyword evidence="5 8" id="KW-0965">Cell junction</keyword>
<keyword evidence="2 8" id="KW-0796">Tight junction</keyword>
<dbReference type="PANTHER" id="PTHR12002">
    <property type="entry name" value="CLAUDIN"/>
    <property type="match status" value="1"/>
</dbReference>
<evidence type="ECO:0000256" key="7">
    <source>
        <dbReference type="ARBA" id="ARBA00023136"/>
    </source>
</evidence>
<comment type="subcellular location">
    <subcellularLocation>
        <location evidence="8">Cell junction</location>
        <location evidence="8">Tight junction</location>
    </subcellularLocation>
    <subcellularLocation>
        <location evidence="8">Cell membrane</location>
        <topology evidence="8">Multi-pass membrane protein</topology>
    </subcellularLocation>
</comment>
<dbReference type="FunFam" id="1.20.140.150:FF:000001">
    <property type="entry name" value="Claudin"/>
    <property type="match status" value="1"/>
</dbReference>
<dbReference type="InterPro" id="IPR006187">
    <property type="entry name" value="Claudin"/>
</dbReference>
<evidence type="ECO:0000313" key="9">
    <source>
        <dbReference type="EMBL" id="GCB75268.1"/>
    </source>
</evidence>
<evidence type="ECO:0000256" key="8">
    <source>
        <dbReference type="RuleBase" id="RU060637"/>
    </source>
</evidence>
<feature type="transmembrane region" description="Helical" evidence="8">
    <location>
        <begin position="79"/>
        <end position="98"/>
    </location>
</feature>
<proteinExistence type="inferred from homology"/>
<dbReference type="AlphaFoldDB" id="A0A401PQ74"/>
<dbReference type="Proteomes" id="UP000288216">
    <property type="component" value="Unassembled WGS sequence"/>
</dbReference>
<protein>
    <recommendedName>
        <fullName evidence="8">Claudin</fullName>
    </recommendedName>
</protein>
<evidence type="ECO:0000256" key="1">
    <source>
        <dbReference type="ARBA" id="ARBA00008295"/>
    </source>
</evidence>
<dbReference type="Gene3D" id="1.20.140.150">
    <property type="match status" value="1"/>
</dbReference>
<dbReference type="OMA" id="CFVAHNI"/>
<comment type="similarity">
    <text evidence="1 8">Belongs to the claudin family.</text>
</comment>
<dbReference type="InterPro" id="IPR004031">
    <property type="entry name" value="PMP22/EMP/MP20/Claudin"/>
</dbReference>
<keyword evidence="6 8" id="KW-1133">Transmembrane helix</keyword>